<dbReference type="InterPro" id="IPR035985">
    <property type="entry name" value="Ubiquitin-activating_enz"/>
</dbReference>
<comment type="caution">
    <text evidence="2">The sequence shown here is derived from an EMBL/GenBank/DDBJ whole genome shotgun (WGS) entry which is preliminary data.</text>
</comment>
<dbReference type="Gene3D" id="3.40.50.720">
    <property type="entry name" value="NAD(P)-binding Rossmann-like Domain"/>
    <property type="match status" value="1"/>
</dbReference>
<reference evidence="2 3" key="1">
    <citation type="submission" date="2018-02" db="EMBL/GenBank/DDBJ databases">
        <title>Insights into the biology of acidophilic members of the Acidiferrobacteraceae family derived from comparative genomic analyses.</title>
        <authorList>
            <person name="Issotta F."/>
            <person name="Thyssen C."/>
            <person name="Mena C."/>
            <person name="Moya A."/>
            <person name="Bellenberg S."/>
            <person name="Sproer C."/>
            <person name="Covarrubias P.C."/>
            <person name="Sand W."/>
            <person name="Quatrini R."/>
            <person name="Vera M."/>
        </authorList>
    </citation>
    <scope>NUCLEOTIDE SEQUENCE [LARGE SCALE GENOMIC DNA]</scope>
    <source>
        <strain evidence="3">m-1</strain>
    </source>
</reference>
<dbReference type="OrthoDB" id="9804286at2"/>
<organism evidence="2 3">
    <name type="scientific">Acidiferrobacter thiooxydans</name>
    <dbReference type="NCBI Taxonomy" id="163359"/>
    <lineage>
        <taxon>Bacteria</taxon>
        <taxon>Pseudomonadati</taxon>
        <taxon>Pseudomonadota</taxon>
        <taxon>Gammaproteobacteria</taxon>
        <taxon>Acidiferrobacterales</taxon>
        <taxon>Acidiferrobacteraceae</taxon>
        <taxon>Acidiferrobacter</taxon>
    </lineage>
</organism>
<dbReference type="FunFam" id="3.40.50.720:FF:000080">
    <property type="entry name" value="Thiazole biosynthesis adenylyltransferase ThiF"/>
    <property type="match status" value="1"/>
</dbReference>
<dbReference type="PANTHER" id="PTHR10953">
    <property type="entry name" value="UBIQUITIN-ACTIVATING ENZYME E1"/>
    <property type="match status" value="1"/>
</dbReference>
<evidence type="ECO:0000313" key="2">
    <source>
        <dbReference type="EMBL" id="RCN59486.1"/>
    </source>
</evidence>
<dbReference type="GO" id="GO:0008146">
    <property type="term" value="F:sulfotransferase activity"/>
    <property type="evidence" value="ECO:0007669"/>
    <property type="project" value="TreeGrafter"/>
</dbReference>
<dbReference type="SUPFAM" id="SSF69572">
    <property type="entry name" value="Activating enzymes of the ubiquitin-like proteins"/>
    <property type="match status" value="1"/>
</dbReference>
<dbReference type="GO" id="GO:0016779">
    <property type="term" value="F:nucleotidyltransferase activity"/>
    <property type="evidence" value="ECO:0007669"/>
    <property type="project" value="TreeGrafter"/>
</dbReference>
<dbReference type="Proteomes" id="UP000253250">
    <property type="component" value="Unassembled WGS sequence"/>
</dbReference>
<dbReference type="CDD" id="cd00757">
    <property type="entry name" value="ThiF_MoeB_HesA_family"/>
    <property type="match status" value="1"/>
</dbReference>
<dbReference type="GO" id="GO:0005829">
    <property type="term" value="C:cytosol"/>
    <property type="evidence" value="ECO:0007669"/>
    <property type="project" value="TreeGrafter"/>
</dbReference>
<evidence type="ECO:0000313" key="3">
    <source>
        <dbReference type="Proteomes" id="UP000253250"/>
    </source>
</evidence>
<dbReference type="EMBL" id="PSYR01000001">
    <property type="protein sequence ID" value="RCN59486.1"/>
    <property type="molecule type" value="Genomic_DNA"/>
</dbReference>
<dbReference type="STRING" id="163359.A9R16_15140"/>
<evidence type="ECO:0000256" key="1">
    <source>
        <dbReference type="ARBA" id="ARBA00009919"/>
    </source>
</evidence>
<dbReference type="Pfam" id="PF00899">
    <property type="entry name" value="ThiF"/>
    <property type="match status" value="1"/>
</dbReference>
<dbReference type="GO" id="GO:0004792">
    <property type="term" value="F:thiosulfate-cyanide sulfurtransferase activity"/>
    <property type="evidence" value="ECO:0007669"/>
    <property type="project" value="TreeGrafter"/>
</dbReference>
<protein>
    <submittedName>
        <fullName evidence="2">HesA/MoeB/ThiF family protein</fullName>
    </submittedName>
</protein>
<dbReference type="InterPro" id="IPR000594">
    <property type="entry name" value="ThiF_NAD_FAD-bd"/>
</dbReference>
<accession>A0A1C2FZP6</accession>
<comment type="similarity">
    <text evidence="1">Belongs to the HesA/MoeB/ThiF family.</text>
</comment>
<keyword evidence="3" id="KW-1185">Reference proteome</keyword>
<gene>
    <name evidence="2" type="ORF">C4900_01975</name>
</gene>
<dbReference type="AlphaFoldDB" id="A0A1C2FZP6"/>
<sequence>MGVEGVLRLARARVLIVGLGGLGSVVALYLARGGVGELVLADPDTVTLSNLPRQILYADRHVGQLKTDAAHETLAGLGASGLRLVPERLQGARLADEVARVDLVCDASDNFATRFAINEACAQAAIPLVSAAVIRMTGQLLVVHPGDSAAGCYRCLYPEGGEDAESCSERGVLGPVAGALATLQAAEAMKVLAGIPTPLSRDLWMFDDATLESRRVRRRRDPDCPVCKTRP</sequence>
<dbReference type="GO" id="GO:0008641">
    <property type="term" value="F:ubiquitin-like modifier activating enzyme activity"/>
    <property type="evidence" value="ECO:0007669"/>
    <property type="project" value="InterPro"/>
</dbReference>
<proteinExistence type="inferred from homology"/>
<name>A0A1C2FZP6_9GAMM</name>
<dbReference type="PANTHER" id="PTHR10953:SF102">
    <property type="entry name" value="ADENYLYLTRANSFERASE AND SULFURTRANSFERASE MOCS3"/>
    <property type="match status" value="1"/>
</dbReference>
<dbReference type="InterPro" id="IPR045886">
    <property type="entry name" value="ThiF/MoeB/HesA"/>
</dbReference>